<dbReference type="AlphaFoldDB" id="A0A6M3MIE1"/>
<name>A0A6M3MIE1_9ZZZZ</name>
<protein>
    <submittedName>
        <fullName evidence="2">Putative homing endonuclease</fullName>
    </submittedName>
</protein>
<proteinExistence type="predicted"/>
<gene>
    <name evidence="2" type="ORF">MM171B00234_0033</name>
</gene>
<dbReference type="InterPro" id="IPR044925">
    <property type="entry name" value="His-Me_finger_sf"/>
</dbReference>
<keyword evidence="2" id="KW-0255">Endonuclease</keyword>
<dbReference type="InterPro" id="IPR003615">
    <property type="entry name" value="HNH_nuc"/>
</dbReference>
<keyword evidence="2" id="KW-0378">Hydrolase</keyword>
<organism evidence="2">
    <name type="scientific">viral metagenome</name>
    <dbReference type="NCBI Taxonomy" id="1070528"/>
    <lineage>
        <taxon>unclassified sequences</taxon>
        <taxon>metagenomes</taxon>
        <taxon>organismal metagenomes</taxon>
    </lineage>
</organism>
<reference evidence="2" key="1">
    <citation type="submission" date="2020-03" db="EMBL/GenBank/DDBJ databases">
        <title>The deep terrestrial virosphere.</title>
        <authorList>
            <person name="Holmfeldt K."/>
            <person name="Nilsson E."/>
            <person name="Simone D."/>
            <person name="Lopez-Fernandez M."/>
            <person name="Wu X."/>
            <person name="de Brujin I."/>
            <person name="Lundin D."/>
            <person name="Andersson A."/>
            <person name="Bertilsson S."/>
            <person name="Dopson M."/>
        </authorList>
    </citation>
    <scope>NUCLEOTIDE SEQUENCE</scope>
    <source>
        <strain evidence="2">MM171B00234</strain>
    </source>
</reference>
<dbReference type="EMBL" id="MT143884">
    <property type="protein sequence ID" value="QJB04532.1"/>
    <property type="molecule type" value="Genomic_DNA"/>
</dbReference>
<sequence>MSFSGHYGLNSYMRILLPSGYVYEHRLVMIGELGRPLASEELVHHKNGVRFDNRKENLELTDKRGHEKSHPIWNKGTASGKWKDPEFLKEYYRKYRVENRETINENNRRHKQRKRLGLV</sequence>
<keyword evidence="2" id="KW-0540">Nuclease</keyword>
<dbReference type="SUPFAM" id="SSF54060">
    <property type="entry name" value="His-Me finger endonucleases"/>
    <property type="match status" value="1"/>
</dbReference>
<evidence type="ECO:0000313" key="2">
    <source>
        <dbReference type="EMBL" id="QJB04532.1"/>
    </source>
</evidence>
<dbReference type="Gene3D" id="3.90.75.20">
    <property type="match status" value="1"/>
</dbReference>
<dbReference type="GO" id="GO:0004519">
    <property type="term" value="F:endonuclease activity"/>
    <property type="evidence" value="ECO:0007669"/>
    <property type="project" value="UniProtKB-KW"/>
</dbReference>
<feature type="domain" description="HNH nuclease" evidence="1">
    <location>
        <begin position="23"/>
        <end position="67"/>
    </location>
</feature>
<dbReference type="Pfam" id="PF13392">
    <property type="entry name" value="HNH_3"/>
    <property type="match status" value="1"/>
</dbReference>
<accession>A0A6M3MIE1</accession>
<evidence type="ECO:0000259" key="1">
    <source>
        <dbReference type="Pfam" id="PF13392"/>
    </source>
</evidence>